<proteinExistence type="predicted"/>
<name>A0A6N4TLJ7_9FIRM</name>
<dbReference type="Pfam" id="PF00583">
    <property type="entry name" value="Acetyltransf_1"/>
    <property type="match status" value="1"/>
</dbReference>
<dbReference type="PROSITE" id="PS51186">
    <property type="entry name" value="GNAT"/>
    <property type="match status" value="1"/>
</dbReference>
<protein>
    <submittedName>
        <fullName evidence="2">N-acetyltransferase</fullName>
    </submittedName>
</protein>
<keyword evidence="2" id="KW-0808">Transferase</keyword>
<evidence type="ECO:0000313" key="3">
    <source>
        <dbReference type="Proteomes" id="UP000464754"/>
    </source>
</evidence>
<feature type="domain" description="N-acetyltransferase" evidence="1">
    <location>
        <begin position="10"/>
        <end position="160"/>
    </location>
</feature>
<keyword evidence="3" id="KW-1185">Reference proteome</keyword>
<dbReference type="Gene3D" id="3.40.630.30">
    <property type="match status" value="1"/>
</dbReference>
<dbReference type="GO" id="GO:0016747">
    <property type="term" value="F:acyltransferase activity, transferring groups other than amino-acyl groups"/>
    <property type="evidence" value="ECO:0007669"/>
    <property type="project" value="InterPro"/>
</dbReference>
<dbReference type="CDD" id="cd04301">
    <property type="entry name" value="NAT_SF"/>
    <property type="match status" value="1"/>
</dbReference>
<evidence type="ECO:0000313" key="2">
    <source>
        <dbReference type="EMBL" id="BBK23451.1"/>
    </source>
</evidence>
<dbReference type="KEGG" id="aarg:Aargi30884_23540"/>
<reference evidence="3" key="1">
    <citation type="submission" date="2019-05" db="EMBL/GenBank/DDBJ databases">
        <title>Complete genome sequencing of Absiella argi strain JCM 30884.</title>
        <authorList>
            <person name="Sakamoto M."/>
            <person name="Murakami T."/>
            <person name="Mori H."/>
        </authorList>
    </citation>
    <scope>NUCLEOTIDE SEQUENCE [LARGE SCALE GENOMIC DNA]</scope>
    <source>
        <strain evidence="3">JCM 30884</strain>
    </source>
</reference>
<dbReference type="Proteomes" id="UP000464754">
    <property type="component" value="Chromosome"/>
</dbReference>
<dbReference type="SUPFAM" id="SSF55729">
    <property type="entry name" value="Acyl-CoA N-acyltransferases (Nat)"/>
    <property type="match status" value="1"/>
</dbReference>
<dbReference type="InterPro" id="IPR016181">
    <property type="entry name" value="Acyl_CoA_acyltransferase"/>
</dbReference>
<accession>A0A6N4TLJ7</accession>
<dbReference type="EMBL" id="AP019695">
    <property type="protein sequence ID" value="BBK23451.1"/>
    <property type="molecule type" value="Genomic_DNA"/>
</dbReference>
<evidence type="ECO:0000259" key="1">
    <source>
        <dbReference type="PROSITE" id="PS51186"/>
    </source>
</evidence>
<dbReference type="RefSeq" id="WP_197739431.1">
    <property type="nucleotide sequence ID" value="NZ_AP019695.1"/>
</dbReference>
<dbReference type="AlphaFoldDB" id="A0A6N4TLJ7"/>
<organism evidence="2 3">
    <name type="scientific">Amedibacterium intestinale</name>
    <dbReference type="NCBI Taxonomy" id="2583452"/>
    <lineage>
        <taxon>Bacteria</taxon>
        <taxon>Bacillati</taxon>
        <taxon>Bacillota</taxon>
        <taxon>Erysipelotrichia</taxon>
        <taxon>Erysipelotrichales</taxon>
        <taxon>Erysipelotrichaceae</taxon>
        <taxon>Amedibacterium</taxon>
    </lineage>
</organism>
<dbReference type="InterPro" id="IPR000182">
    <property type="entry name" value="GNAT_dom"/>
</dbReference>
<sequence length="160" mass="18821">MDFHLLSKDYIVRRLDIHDVDIIYELSCENDIFYKHHSPFVTKESIIEDMEALPPQKSYEDKYYIGFFEENILVAYMDLILAYPAEDIAFIGLFMMSVKYQKKGTGSKIIRDVCSYLKSLGYKKVHLGVDKGNPQSYAFWLKNKFCVIDEDKYILMELVL</sequence>
<gene>
    <name evidence="2" type="ORF">Aargi30884_23540</name>
</gene>